<dbReference type="AlphaFoldDB" id="R1CLY5"/>
<organism evidence="1">
    <name type="scientific">Emiliania huxleyi</name>
    <name type="common">Coccolithophore</name>
    <name type="synonym">Pontosphaera huxleyi</name>
    <dbReference type="NCBI Taxonomy" id="2903"/>
    <lineage>
        <taxon>Eukaryota</taxon>
        <taxon>Haptista</taxon>
        <taxon>Haptophyta</taxon>
        <taxon>Prymnesiophyceae</taxon>
        <taxon>Isochrysidales</taxon>
        <taxon>Noelaerhabdaceae</taxon>
        <taxon>Emiliania</taxon>
    </lineage>
</organism>
<evidence type="ECO:0000313" key="1">
    <source>
        <dbReference type="EMBL" id="EOD23953.1"/>
    </source>
</evidence>
<name>R1CLY5_EMIHU</name>
<accession>R1CLY5</accession>
<proteinExistence type="predicted"/>
<feature type="non-terminal residue" evidence="1">
    <location>
        <position position="1"/>
    </location>
</feature>
<sequence length="93" mass="9866">RASSRRAAICIPVRTSTVVRPRVLLFGKPRSAHSTVRPVGGRLKRLVCASSGAARTPSLSRLPHDNAYRRAAGVLRDGGGVWQFDGSSPATST</sequence>
<dbReference type="HOGENOM" id="CLU_186510_0_0_1"/>
<dbReference type="KEGG" id="ehx:EMIHUDRAFT_450624"/>
<dbReference type="RefSeq" id="XP_005776382.1">
    <property type="nucleotide sequence ID" value="XM_005776325.1"/>
</dbReference>
<dbReference type="EMBL" id="KB865512">
    <property type="protein sequence ID" value="EOD23953.1"/>
    <property type="molecule type" value="Genomic_DNA"/>
</dbReference>
<dbReference type="GeneID" id="17269499"/>
<reference evidence="1" key="1">
    <citation type="submission" date="2012-07" db="EMBL/GenBank/DDBJ databases">
        <title>Genome variability drives Emilianias global distribution.</title>
        <authorList>
            <consortium name="DOE Joint Genome Institute"/>
            <person name="Read B."/>
            <person name="Kegel J."/>
            <person name="Klute M."/>
            <person name="Kuo A."/>
            <person name="Lefebvre S.C."/>
            <person name="Maumus F."/>
            <person name="Mayer C."/>
            <person name="Miller J."/>
            <person name="Allen A."/>
            <person name="Bidle K."/>
            <person name="Borodovsky M."/>
            <person name="Bowler C."/>
            <person name="Brownlee C."/>
            <person name="Claverie J.-M."/>
            <person name="Cock M."/>
            <person name="De Vargas C."/>
            <person name="Elias M."/>
            <person name="Frickenhaus S."/>
            <person name="Gladyshev V.N."/>
            <person name="Gonzalez K."/>
            <person name="Guda C."/>
            <person name="Hadaegh A."/>
            <person name="Herman E."/>
            <person name="Iglesias-Rodriguez D."/>
            <person name="Jones B."/>
            <person name="Lawson T."/>
            <person name="Leese F."/>
            <person name="Lin Y.-C."/>
            <person name="Lindquist E."/>
            <person name="Lobanov A."/>
            <person name="Lucas S."/>
            <person name="Malik S.-H.B."/>
            <person name="Marsh M.E."/>
            <person name="Mock T."/>
            <person name="Monier A."/>
            <person name="Moreau H."/>
            <person name="Mueller-Roeber B."/>
            <person name="Napier J."/>
            <person name="Ogata H."/>
            <person name="Parker M."/>
            <person name="Probert I."/>
            <person name="Quesneville H."/>
            <person name="Raines C."/>
            <person name="Rensing S."/>
            <person name="Riano-Pachon D.M."/>
            <person name="Richier S."/>
            <person name="Rokitta S."/>
            <person name="Salamov A."/>
            <person name="Sarno A.F."/>
            <person name="Schmutz J."/>
            <person name="Schroeder D."/>
            <person name="Shiraiwa Y."/>
            <person name="Soanes D.M."/>
            <person name="Valentin K."/>
            <person name="Van Der Giezen M."/>
            <person name="Van Der Peer Y."/>
            <person name="Vardi A."/>
            <person name="Verret F."/>
            <person name="Von Dassow P."/>
            <person name="Wheeler G."/>
            <person name="Williams B."/>
            <person name="Wilson W."/>
            <person name="Wolfe G."/>
            <person name="Wurch L.L."/>
            <person name="Young J."/>
            <person name="Dacks J.B."/>
            <person name="Delwiche C.F."/>
            <person name="Dyhrman S."/>
            <person name="Glockner G."/>
            <person name="John U."/>
            <person name="Richards T."/>
            <person name="Worden A.Z."/>
            <person name="Zhang X."/>
            <person name="Grigoriev I.V."/>
        </authorList>
    </citation>
    <scope>NUCLEOTIDE SEQUENCE</scope>
    <source>
        <strain evidence="1">CCMP1516</strain>
    </source>
</reference>
<gene>
    <name evidence="1" type="ORF">EMIHUDRAFT_450624</name>
</gene>
<protein>
    <submittedName>
        <fullName evidence="1">Uncharacterized protein</fullName>
    </submittedName>
</protein>